<gene>
    <name evidence="5" type="ORF">ABJI51_03395</name>
</gene>
<evidence type="ECO:0000313" key="5">
    <source>
        <dbReference type="EMBL" id="MEQ0558105.1"/>
    </source>
</evidence>
<evidence type="ECO:0000313" key="6">
    <source>
        <dbReference type="Proteomes" id="UP001440984"/>
    </source>
</evidence>
<dbReference type="Pfam" id="PF09362">
    <property type="entry name" value="DUF1996"/>
    <property type="match status" value="1"/>
</dbReference>
<feature type="coiled-coil region" evidence="1">
    <location>
        <begin position="311"/>
        <end position="338"/>
    </location>
</feature>
<feature type="region of interest" description="Disordered" evidence="2">
    <location>
        <begin position="148"/>
        <end position="175"/>
    </location>
</feature>
<evidence type="ECO:0000256" key="3">
    <source>
        <dbReference type="SAM" id="SignalP"/>
    </source>
</evidence>
<keyword evidence="1" id="KW-0175">Coiled coil</keyword>
<feature type="chain" id="PRO_5045924019" evidence="3">
    <location>
        <begin position="34"/>
        <end position="595"/>
    </location>
</feature>
<name>A0ABV0L723_9PSEU</name>
<feature type="coiled-coil region" evidence="1">
    <location>
        <begin position="194"/>
        <end position="221"/>
    </location>
</feature>
<evidence type="ECO:0000256" key="1">
    <source>
        <dbReference type="SAM" id="Coils"/>
    </source>
</evidence>
<organism evidence="5 6">
    <name type="scientific">Amycolatopsis melonis</name>
    <dbReference type="NCBI Taxonomy" id="3156488"/>
    <lineage>
        <taxon>Bacteria</taxon>
        <taxon>Bacillati</taxon>
        <taxon>Actinomycetota</taxon>
        <taxon>Actinomycetes</taxon>
        <taxon>Pseudonocardiales</taxon>
        <taxon>Pseudonocardiaceae</taxon>
        <taxon>Amycolatopsis</taxon>
    </lineage>
</organism>
<dbReference type="RefSeq" id="WP_348947431.1">
    <property type="nucleotide sequence ID" value="NZ_JBDZYD010000001.1"/>
</dbReference>
<evidence type="ECO:0000259" key="4">
    <source>
        <dbReference type="Pfam" id="PF09362"/>
    </source>
</evidence>
<comment type="caution">
    <text evidence="5">The sequence shown here is derived from an EMBL/GenBank/DDBJ whole genome shotgun (WGS) entry which is preliminary data.</text>
</comment>
<dbReference type="PANTHER" id="PTHR43662:SF3">
    <property type="entry name" value="DOMAIN PROTEIN, PUTATIVE (AFU_ORTHOLOGUE AFUA_6G11970)-RELATED"/>
    <property type="match status" value="1"/>
</dbReference>
<keyword evidence="6" id="KW-1185">Reference proteome</keyword>
<evidence type="ECO:0000256" key="2">
    <source>
        <dbReference type="SAM" id="MobiDB-lite"/>
    </source>
</evidence>
<dbReference type="Proteomes" id="UP001440984">
    <property type="component" value="Unassembled WGS sequence"/>
</dbReference>
<proteinExistence type="predicted"/>
<dbReference type="EMBL" id="JBDZYD010000001">
    <property type="protein sequence ID" value="MEQ0558105.1"/>
    <property type="molecule type" value="Genomic_DNA"/>
</dbReference>
<dbReference type="PANTHER" id="PTHR43662">
    <property type="match status" value="1"/>
</dbReference>
<protein>
    <submittedName>
        <fullName evidence="5">DUF1996 domain-containing protein</fullName>
    </submittedName>
</protein>
<sequence length="595" mass="62162">MPGNTGRHRISRRTKIVTGVMALAVAAGGIAVATTFGASDRASADEADPGLYIDILKVKPNNADPANARGASTGTFTVDCGRNENGHFNPDNFVAQPGVRNGAQHLHDYVGNLSSNADSNNKSLEAAGTTCKNGDKSAYFWPVVRIDTGDEEQKNPPAKSPDGDRDQAAQAGASPVITCPDVASKLPDVPDSAMAEVNRNLDLLDTQIDEANKRLVATRGQGGPNFVQNAILGPLKDKRVATIDRIAIAIGRTAAKPQGLGALAAGCTLKEQAGSGGSGVSNGGGAPAGAAQQITCPDVASKLPAVPASAKAEVDRNLQLLNTQIQEANNRLATSQGQGGPNFVQNAILGPLKDKRVATIDRMAIAIGRTAAKPQGLDALAACTLGAQAGNGGNGQNNGGATAAPPLPGPDANNELPDNDGVIQRPAKVDITFRGSPAGPVVAMPKFLRALTGDAKPSINGTKNTRAAWTCTGFENRLTDKYPICPEGSKVERIHTFPSCWDGKNTDSANHRTHIVFPDANGRCAAGFKAVPQLRISLVYDIPHDIQVKKQYKVDSFPSEKHNPLSDHDDFANVMSQSIMNQVVNCINRNKKCNA</sequence>
<feature type="region of interest" description="Disordered" evidence="2">
    <location>
        <begin position="394"/>
        <end position="415"/>
    </location>
</feature>
<reference evidence="5 6" key="1">
    <citation type="submission" date="2024-05" db="EMBL/GenBank/DDBJ databases">
        <authorList>
            <person name="Zhao H."/>
            <person name="Xu Y."/>
            <person name="Lin S."/>
            <person name="Spain J.C."/>
            <person name="Zhou N.-Y."/>
        </authorList>
    </citation>
    <scope>NUCLEOTIDE SEQUENCE [LARGE SCALE GENOMIC DNA]</scope>
    <source>
        <strain evidence="5 6">NEAU-NG30</strain>
    </source>
</reference>
<accession>A0ABV0L723</accession>
<keyword evidence="3" id="KW-0732">Signal</keyword>
<feature type="domain" description="DUF1996" evidence="4">
    <location>
        <begin position="440"/>
        <end position="573"/>
    </location>
</feature>
<feature type="signal peptide" evidence="3">
    <location>
        <begin position="1"/>
        <end position="33"/>
    </location>
</feature>
<dbReference type="InterPro" id="IPR018535">
    <property type="entry name" value="DUF1996"/>
</dbReference>